<keyword evidence="3" id="KW-1185">Reference proteome</keyword>
<keyword evidence="1" id="KW-0812">Transmembrane</keyword>
<keyword evidence="1" id="KW-0472">Membrane</keyword>
<dbReference type="EMBL" id="JBHSZO010000052">
    <property type="protein sequence ID" value="MFC7221148.1"/>
    <property type="molecule type" value="Genomic_DNA"/>
</dbReference>
<feature type="transmembrane region" description="Helical" evidence="1">
    <location>
        <begin position="56"/>
        <end position="78"/>
    </location>
</feature>
<protein>
    <recommendedName>
        <fullName evidence="4">DUF2065 domain-containing protein</fullName>
    </recommendedName>
</protein>
<sequence>MEPRGGSVHVGGVIFGLILTGVGLVSLLNVRGLTELFLPACEQQNPGRMSLKGADVLVRTLGGVGVLAGGFVALWMTLH</sequence>
<reference evidence="3" key="1">
    <citation type="journal article" date="2019" name="Int. J. Syst. Evol. Microbiol.">
        <title>The Global Catalogue of Microorganisms (GCM) 10K type strain sequencing project: providing services to taxonomists for standard genome sequencing and annotation.</title>
        <authorList>
            <consortium name="The Broad Institute Genomics Platform"/>
            <consortium name="The Broad Institute Genome Sequencing Center for Infectious Disease"/>
            <person name="Wu L."/>
            <person name="Ma J."/>
        </authorList>
    </citation>
    <scope>NUCLEOTIDE SEQUENCE [LARGE SCALE GENOMIC DNA]</scope>
    <source>
        <strain evidence="3">CGMCC 1.13681</strain>
    </source>
</reference>
<evidence type="ECO:0000256" key="1">
    <source>
        <dbReference type="SAM" id="Phobius"/>
    </source>
</evidence>
<name>A0ABW2GNN7_9ACTN</name>
<keyword evidence="1" id="KW-1133">Transmembrane helix</keyword>
<proteinExistence type="predicted"/>
<comment type="caution">
    <text evidence="2">The sequence shown here is derived from an EMBL/GenBank/DDBJ whole genome shotgun (WGS) entry which is preliminary data.</text>
</comment>
<dbReference type="RefSeq" id="WP_386418305.1">
    <property type="nucleotide sequence ID" value="NZ_JBHSZO010000052.1"/>
</dbReference>
<evidence type="ECO:0008006" key="4">
    <source>
        <dbReference type="Google" id="ProtNLM"/>
    </source>
</evidence>
<accession>A0ABW2GNN7</accession>
<evidence type="ECO:0000313" key="3">
    <source>
        <dbReference type="Proteomes" id="UP001596413"/>
    </source>
</evidence>
<organism evidence="2 3">
    <name type="scientific">Streptomyces polyrhachis</name>
    <dbReference type="NCBI Taxonomy" id="1282885"/>
    <lineage>
        <taxon>Bacteria</taxon>
        <taxon>Bacillati</taxon>
        <taxon>Actinomycetota</taxon>
        <taxon>Actinomycetes</taxon>
        <taxon>Kitasatosporales</taxon>
        <taxon>Streptomycetaceae</taxon>
        <taxon>Streptomyces</taxon>
    </lineage>
</organism>
<gene>
    <name evidence="2" type="ORF">ACFQLX_23740</name>
</gene>
<evidence type="ECO:0000313" key="2">
    <source>
        <dbReference type="EMBL" id="MFC7221148.1"/>
    </source>
</evidence>
<dbReference type="Proteomes" id="UP001596413">
    <property type="component" value="Unassembled WGS sequence"/>
</dbReference>
<feature type="transmembrane region" description="Helical" evidence="1">
    <location>
        <begin position="6"/>
        <end position="28"/>
    </location>
</feature>